<dbReference type="InterPro" id="IPR001296">
    <property type="entry name" value="Glyco_trans_1"/>
</dbReference>
<organism evidence="2 3">
    <name type="scientific">Sphaerotilus microaerophilus</name>
    <dbReference type="NCBI Taxonomy" id="2914710"/>
    <lineage>
        <taxon>Bacteria</taxon>
        <taxon>Pseudomonadati</taxon>
        <taxon>Pseudomonadota</taxon>
        <taxon>Betaproteobacteria</taxon>
        <taxon>Burkholderiales</taxon>
        <taxon>Sphaerotilaceae</taxon>
        <taxon>Sphaerotilus</taxon>
    </lineage>
</organism>
<keyword evidence="3" id="KW-1185">Reference proteome</keyword>
<dbReference type="EMBL" id="AP025730">
    <property type="protein sequence ID" value="BDI07589.1"/>
    <property type="molecule type" value="Genomic_DNA"/>
</dbReference>
<evidence type="ECO:0000259" key="1">
    <source>
        <dbReference type="Pfam" id="PF00534"/>
    </source>
</evidence>
<evidence type="ECO:0000313" key="2">
    <source>
        <dbReference type="EMBL" id="BDI07589.1"/>
    </source>
</evidence>
<dbReference type="Gene3D" id="3.40.50.2000">
    <property type="entry name" value="Glycogen Phosphorylase B"/>
    <property type="match status" value="1"/>
</dbReference>
<dbReference type="Proteomes" id="UP001057498">
    <property type="component" value="Chromosome"/>
</dbReference>
<protein>
    <recommendedName>
        <fullName evidence="1">Glycosyl transferase family 1 domain-containing protein</fullName>
    </recommendedName>
</protein>
<feature type="domain" description="Glycosyl transferase family 1" evidence="1">
    <location>
        <begin position="254"/>
        <end position="308"/>
    </location>
</feature>
<evidence type="ECO:0000313" key="3">
    <source>
        <dbReference type="Proteomes" id="UP001057498"/>
    </source>
</evidence>
<gene>
    <name evidence="2" type="ORF">CATMQ487_45590</name>
</gene>
<accession>A0ABN6PQY1</accession>
<dbReference type="RefSeq" id="WP_251970769.1">
    <property type="nucleotide sequence ID" value="NZ_AP025730.1"/>
</dbReference>
<reference evidence="2" key="1">
    <citation type="submission" date="2022-04" db="EMBL/GenBank/DDBJ databases">
        <title>Whole genome sequence of Sphaerotilus sp. FB-5.</title>
        <authorList>
            <person name="Takeda M."/>
            <person name="Narihara S."/>
            <person name="Akimoto M."/>
            <person name="Akimoto R."/>
            <person name="Nishiyashiki S."/>
            <person name="Murakami T."/>
        </authorList>
    </citation>
    <scope>NUCLEOTIDE SEQUENCE</scope>
    <source>
        <strain evidence="2">FB-5</strain>
    </source>
</reference>
<name>A0ABN6PQY1_9BURK</name>
<sequence>MPNPNILVLATDPGSHISGIRLVIPLQRLADRLGWTLRLSPFHAVNRLDLRWADVVVIQRATRSREERVMAWLNAQRIPVIYEIDDLLTEPADHVMGAAELREQAPLVRRMLGMADVVSASTPRLVDELRPLTKLIHLVPNYGPGKYLARAQHDDQSPVTLLIAASDRQAVGPMVAGIRNVQADRSVRVETVAVGAIADSLEEAGVPCRRFPGMPREAFFATISALANPIGLIPLDDSRFSACKSAVKFFDYACLGIPSICSNHPPYADVIESGQDGMLCDSPHAWADAIRQLVLDAHTRQRLADAAFRKVTQRHSLDQTVASWEVLITHLVDQGARNRRPITPSQRLADAVASRLDHVRSALTDWNRRRLKNRHVRPTEHPKP</sequence>
<proteinExistence type="predicted"/>
<dbReference type="SUPFAM" id="SSF53756">
    <property type="entry name" value="UDP-Glycosyltransferase/glycogen phosphorylase"/>
    <property type="match status" value="1"/>
</dbReference>
<dbReference type="Pfam" id="PF00534">
    <property type="entry name" value="Glycos_transf_1"/>
    <property type="match status" value="1"/>
</dbReference>